<dbReference type="EMBL" id="JAACXV010014640">
    <property type="protein sequence ID" value="KAF7265193.1"/>
    <property type="molecule type" value="Genomic_DNA"/>
</dbReference>
<keyword evidence="10" id="KW-1185">Reference proteome</keyword>
<evidence type="ECO:0000313" key="9">
    <source>
        <dbReference type="EMBL" id="KAF7265193.1"/>
    </source>
</evidence>
<feature type="compositionally biased region" description="Low complexity" evidence="8">
    <location>
        <begin position="241"/>
        <end position="261"/>
    </location>
</feature>
<dbReference type="GO" id="GO:0005654">
    <property type="term" value="C:nucleoplasm"/>
    <property type="evidence" value="ECO:0007669"/>
    <property type="project" value="TreeGrafter"/>
</dbReference>
<dbReference type="PANTHER" id="PTHR13469:SF8">
    <property type="entry name" value="HEXIM P-TEFB COMPLEX SUBUNIT 1"/>
    <property type="match status" value="1"/>
</dbReference>
<feature type="compositionally biased region" description="Basic and acidic residues" evidence="8">
    <location>
        <begin position="202"/>
        <end position="225"/>
    </location>
</feature>
<comment type="subcellular location">
    <subcellularLocation>
        <location evidence="1">Nucleus</location>
    </subcellularLocation>
</comment>
<evidence type="ECO:0000256" key="7">
    <source>
        <dbReference type="ARBA" id="ARBA00023242"/>
    </source>
</evidence>
<feature type="compositionally biased region" description="Acidic residues" evidence="8">
    <location>
        <begin position="226"/>
        <end position="240"/>
    </location>
</feature>
<evidence type="ECO:0000256" key="2">
    <source>
        <dbReference type="ARBA" id="ARBA00008409"/>
    </source>
</evidence>
<gene>
    <name evidence="9" type="ORF">GWI33_021386</name>
</gene>
<reference evidence="9" key="1">
    <citation type="submission" date="2020-08" db="EMBL/GenBank/DDBJ databases">
        <title>Genome sequencing and assembly of the red palm weevil Rhynchophorus ferrugineus.</title>
        <authorList>
            <person name="Dias G.B."/>
            <person name="Bergman C.M."/>
            <person name="Manee M."/>
        </authorList>
    </citation>
    <scope>NUCLEOTIDE SEQUENCE</scope>
    <source>
        <strain evidence="9">AA-2017</strain>
        <tissue evidence="9">Whole larva</tissue>
    </source>
</reference>
<dbReference type="GO" id="GO:0005737">
    <property type="term" value="C:cytoplasm"/>
    <property type="evidence" value="ECO:0007669"/>
    <property type="project" value="InterPro"/>
</dbReference>
<dbReference type="Gene3D" id="6.10.250.2910">
    <property type="match status" value="1"/>
</dbReference>
<evidence type="ECO:0000256" key="4">
    <source>
        <dbReference type="ARBA" id="ARBA00023015"/>
    </source>
</evidence>
<dbReference type="PANTHER" id="PTHR13469">
    <property type="entry name" value="HEXAMETHYLENE BISACETAMIDE INDUCIBLE 1"/>
    <property type="match status" value="1"/>
</dbReference>
<accession>A0A834HP75</accession>
<dbReference type="InterPro" id="IPR024872">
    <property type="entry name" value="HEXIM"/>
</dbReference>
<feature type="region of interest" description="Disordered" evidence="8">
    <location>
        <begin position="42"/>
        <end position="96"/>
    </location>
</feature>
<dbReference type="PRINTS" id="PR02094">
    <property type="entry name" value="HEXIMFAMILY"/>
</dbReference>
<keyword evidence="3" id="KW-0678">Repressor</keyword>
<keyword evidence="7" id="KW-0539">Nucleus</keyword>
<comment type="similarity">
    <text evidence="2">Belongs to the HEXIM family.</text>
</comment>
<evidence type="ECO:0000313" key="10">
    <source>
        <dbReference type="Proteomes" id="UP000625711"/>
    </source>
</evidence>
<comment type="caution">
    <text evidence="9">The sequence shown here is derived from an EMBL/GenBank/DDBJ whole genome shotgun (WGS) entry which is preliminary data.</text>
</comment>
<dbReference type="GO" id="GO:0004861">
    <property type="term" value="F:cyclin-dependent protein serine/threonine kinase inhibitor activity"/>
    <property type="evidence" value="ECO:0007669"/>
    <property type="project" value="InterPro"/>
</dbReference>
<keyword evidence="5" id="KW-0175">Coiled coil</keyword>
<evidence type="ECO:0000256" key="3">
    <source>
        <dbReference type="ARBA" id="ARBA00022491"/>
    </source>
</evidence>
<evidence type="ECO:0000256" key="1">
    <source>
        <dbReference type="ARBA" id="ARBA00004123"/>
    </source>
</evidence>
<feature type="region of interest" description="Disordered" evidence="8">
    <location>
        <begin position="202"/>
        <end position="286"/>
    </location>
</feature>
<dbReference type="AlphaFoldDB" id="A0A834HP75"/>
<keyword evidence="4" id="KW-0805">Transcription regulation</keyword>
<dbReference type="Pfam" id="PF15313">
    <property type="entry name" value="HEXIM"/>
    <property type="match status" value="1"/>
</dbReference>
<keyword evidence="6" id="KW-0804">Transcription</keyword>
<dbReference type="Proteomes" id="UP000625711">
    <property type="component" value="Unassembled WGS sequence"/>
</dbReference>
<evidence type="ECO:0000256" key="8">
    <source>
        <dbReference type="SAM" id="MobiDB-lite"/>
    </source>
</evidence>
<evidence type="ECO:0000256" key="5">
    <source>
        <dbReference type="ARBA" id="ARBA00023054"/>
    </source>
</evidence>
<proteinExistence type="inferred from homology"/>
<name>A0A834HP75_RHYFE</name>
<protein>
    <submittedName>
        <fullName evidence="9">Uncharacterized protein</fullName>
    </submittedName>
</protein>
<sequence length="286" mass="32224">MSENINQMPVEKPGSDTVDASLFDVVQQNGARALVADVAEPMLPDNDVPAKKRKTRRGKSKRKTPYQKYGRVARKNTKMTKPRIVKPEAPRNDNQFLLEDHGGFEELDERLKCIDQASTSTVTRTRDSSFSVDSDCEFYSSPDDEGEFLMKDFNDQYQSVQTEQLQTMSKQELIDEYLSLDNRFSQKYRDLEDTIKHLEKELEKHKDDKESLERENALLKSKLEEAGNDDTDSEDSETDSSESCSSSSSSNSHSDSSRSTSPVLEENMDFVKANGHASPTASVGPV</sequence>
<feature type="compositionally biased region" description="Basic residues" evidence="8">
    <location>
        <begin position="51"/>
        <end position="84"/>
    </location>
</feature>
<feature type="compositionally biased region" description="Polar residues" evidence="8">
    <location>
        <begin position="277"/>
        <end position="286"/>
    </location>
</feature>
<dbReference type="OrthoDB" id="10058500at2759"/>
<dbReference type="GO" id="GO:0097322">
    <property type="term" value="F:7SK snRNA binding"/>
    <property type="evidence" value="ECO:0007669"/>
    <property type="project" value="TreeGrafter"/>
</dbReference>
<evidence type="ECO:0000256" key="6">
    <source>
        <dbReference type="ARBA" id="ARBA00023163"/>
    </source>
</evidence>
<organism evidence="9 10">
    <name type="scientific">Rhynchophorus ferrugineus</name>
    <name type="common">Red palm weevil</name>
    <name type="synonym">Curculio ferrugineus</name>
    <dbReference type="NCBI Taxonomy" id="354439"/>
    <lineage>
        <taxon>Eukaryota</taxon>
        <taxon>Metazoa</taxon>
        <taxon>Ecdysozoa</taxon>
        <taxon>Arthropoda</taxon>
        <taxon>Hexapoda</taxon>
        <taxon>Insecta</taxon>
        <taxon>Pterygota</taxon>
        <taxon>Neoptera</taxon>
        <taxon>Endopterygota</taxon>
        <taxon>Coleoptera</taxon>
        <taxon>Polyphaga</taxon>
        <taxon>Cucujiformia</taxon>
        <taxon>Curculionidae</taxon>
        <taxon>Dryophthorinae</taxon>
        <taxon>Rhynchophorus</taxon>
    </lineage>
</organism>
<dbReference type="GO" id="GO:0000122">
    <property type="term" value="P:negative regulation of transcription by RNA polymerase II"/>
    <property type="evidence" value="ECO:0007669"/>
    <property type="project" value="InterPro"/>
</dbReference>